<dbReference type="OrthoDB" id="798062at2"/>
<dbReference type="RefSeq" id="WP_091210395.1">
    <property type="nucleotide sequence ID" value="NZ_FOCL01000003.1"/>
</dbReference>
<accession>A0A1H8G7V8</accession>
<reference evidence="2" key="1">
    <citation type="submission" date="2016-10" db="EMBL/GenBank/DDBJ databases">
        <authorList>
            <person name="Varghese N."/>
            <person name="Submissions S."/>
        </authorList>
    </citation>
    <scope>NUCLEOTIDE SEQUENCE [LARGE SCALE GENOMIC DNA]</scope>
    <source>
        <strain evidence="2">Gh-48</strain>
    </source>
</reference>
<keyword evidence="2" id="KW-1185">Reference proteome</keyword>
<evidence type="ECO:0000313" key="2">
    <source>
        <dbReference type="Proteomes" id="UP000198942"/>
    </source>
</evidence>
<gene>
    <name evidence="1" type="ORF">SAMN05192574_10327</name>
</gene>
<dbReference type="AlphaFoldDB" id="A0A1H8G7V8"/>
<name>A0A1H8G7V8_9SPHI</name>
<proteinExistence type="predicted"/>
<sequence length="73" mass="8143">MSEPVTKRIYITDLNVNLTFLGEIKALENKDGNITALLNNVTVYEYSSSNYLYAQSEISLSGPASRFHIEDAV</sequence>
<protein>
    <submittedName>
        <fullName evidence="1">Uncharacterized protein</fullName>
    </submittedName>
</protein>
<evidence type="ECO:0000313" key="1">
    <source>
        <dbReference type="EMBL" id="SEN39597.1"/>
    </source>
</evidence>
<organism evidence="1 2">
    <name type="scientific">Mucilaginibacter gossypiicola</name>
    <dbReference type="NCBI Taxonomy" id="551995"/>
    <lineage>
        <taxon>Bacteria</taxon>
        <taxon>Pseudomonadati</taxon>
        <taxon>Bacteroidota</taxon>
        <taxon>Sphingobacteriia</taxon>
        <taxon>Sphingobacteriales</taxon>
        <taxon>Sphingobacteriaceae</taxon>
        <taxon>Mucilaginibacter</taxon>
    </lineage>
</organism>
<dbReference type="Proteomes" id="UP000198942">
    <property type="component" value="Unassembled WGS sequence"/>
</dbReference>
<dbReference type="EMBL" id="FOCL01000003">
    <property type="protein sequence ID" value="SEN39597.1"/>
    <property type="molecule type" value="Genomic_DNA"/>
</dbReference>